<dbReference type="PROSITE" id="PS50309">
    <property type="entry name" value="DC"/>
    <property type="match status" value="1"/>
</dbReference>
<dbReference type="SUPFAM" id="SSF89837">
    <property type="entry name" value="Doublecortin (DC)"/>
    <property type="match status" value="1"/>
</dbReference>
<dbReference type="InterPro" id="IPR036392">
    <property type="entry name" value="PLAT/LH2_dom_sf"/>
</dbReference>
<feature type="domain" description="PLAT" evidence="3">
    <location>
        <begin position="663"/>
        <end position="794"/>
    </location>
</feature>
<feature type="region of interest" description="Disordered" evidence="2">
    <location>
        <begin position="589"/>
        <end position="628"/>
    </location>
</feature>
<comment type="caution">
    <text evidence="1">Lacks conserved residue(s) required for the propagation of feature annotation.</text>
</comment>
<dbReference type="PANTHER" id="PTHR45901:SF7">
    <property type="entry name" value="OXYGEN-REGULATED PROTEIN 1"/>
    <property type="match status" value="1"/>
</dbReference>
<feature type="compositionally biased region" description="Acidic residues" evidence="2">
    <location>
        <begin position="340"/>
        <end position="350"/>
    </location>
</feature>
<dbReference type="PANTHER" id="PTHR45901">
    <property type="entry name" value="PROTEIN CBG12474"/>
    <property type="match status" value="1"/>
</dbReference>
<dbReference type="OMA" id="WILSMTI"/>
<dbReference type="InterPro" id="IPR001024">
    <property type="entry name" value="PLAT/LH2_dom"/>
</dbReference>
<dbReference type="Gene3D" id="2.60.60.20">
    <property type="entry name" value="PLAT/LH2 domain"/>
    <property type="match status" value="2"/>
</dbReference>
<dbReference type="InterPro" id="IPR052970">
    <property type="entry name" value="Inner_ear_hair_cell_LOXHD"/>
</dbReference>
<feature type="domain" description="Doublecortin" evidence="4">
    <location>
        <begin position="79"/>
        <end position="154"/>
    </location>
</feature>
<proteinExistence type="predicted"/>
<dbReference type="PROSITE" id="PS50095">
    <property type="entry name" value="PLAT"/>
    <property type="match status" value="2"/>
</dbReference>
<dbReference type="GO" id="GO:0035556">
    <property type="term" value="P:intracellular signal transduction"/>
    <property type="evidence" value="ECO:0007669"/>
    <property type="project" value="InterPro"/>
</dbReference>
<evidence type="ECO:0000259" key="4">
    <source>
        <dbReference type="PROSITE" id="PS50309"/>
    </source>
</evidence>
<feature type="compositionally biased region" description="Acidic residues" evidence="2">
    <location>
        <begin position="397"/>
        <end position="414"/>
    </location>
</feature>
<feature type="compositionally biased region" description="Basic and acidic residues" evidence="2">
    <location>
        <begin position="616"/>
        <end position="627"/>
    </location>
</feature>
<dbReference type="Pfam" id="PF00612">
    <property type="entry name" value="IQ"/>
    <property type="match status" value="1"/>
</dbReference>
<evidence type="ECO:0000256" key="2">
    <source>
        <dbReference type="SAM" id="MobiDB-lite"/>
    </source>
</evidence>
<feature type="region of interest" description="Disordered" evidence="2">
    <location>
        <begin position="184"/>
        <end position="224"/>
    </location>
</feature>
<evidence type="ECO:0000259" key="3">
    <source>
        <dbReference type="PROSITE" id="PS50095"/>
    </source>
</evidence>
<reference evidence="6" key="1">
    <citation type="submission" date="2016-11" db="UniProtKB">
        <authorList>
            <consortium name="WormBaseParasite"/>
        </authorList>
    </citation>
    <scope>IDENTIFICATION</scope>
</reference>
<feature type="compositionally biased region" description="Basic and acidic residues" evidence="2">
    <location>
        <begin position="415"/>
        <end position="429"/>
    </location>
</feature>
<feature type="compositionally biased region" description="Acidic residues" evidence="2">
    <location>
        <begin position="430"/>
        <end position="453"/>
    </location>
</feature>
<sequence length="1443" mass="164133">MLEKLVSLFHHAMNTANSDKSTTSSTRNRDLLNNNHQDQMFQSSYGGRASRSRNEKLPAAEASTASQQRANTFMPVTSKQIYFVLNGNPHRFYRTLVSPLRRGELDHLLEEISEGLHVAIFRIYSFEGDRILNVEQLLQLKDSRAIAVPRHERLILNGQTNSDILRPAIPLHQQKQQVTTTGLLLPPIQNGNNQKSKGSSSKSVPPYRGNHSKTRQPSNNIDRLPAYENLTSNSFARYDLNNIKKKRILNSTNSQDDSGNILLKNGDISIRQRSFSSNNAPPLKINASGAIKVKRKLTAIGPVNTNNSINNADNTATTSSTITTTTNTDSDSGRPRSTMEELENMPDEENEAGHLEEENEDDGEEDDYPEEPPELKALHQIEKRRRKKSSKIKSEGEIEENDEEEEESEEEIKQDEEKEEGKDFDIKNEMDDEREEIFDEVAINEDNNEEDEEVRQINKSEDIGENDKILEEVKELDEIPKINEEEPQSSSPVQYAVVHTGESKPEQENEGGMVGVYSDELERILYGQAAIKIQSVWRGYTVRKGFKHTRFSEHPIYIGTSSYAPRRRSKNNLYKPNERHQAIITRVKTPKSGKRGPSFKKKSSTTMLVPEYGNETTHDSSSDREEASVTELLQGKQRLGWEMSQDHTDRSPVNTQRTPRTDYLYTITVITGNRWAADTEADLYIIMYGAGGIESERLWLRQEFTNWLQSGTNGQRFRQNHSDSFQFRVPSRLGILKKLTVGHDCKGYGAGIFIDRVMVTEDEEASDDCRQFLFLCNKWLDSGQVDGKLERTIRLNSFYEISSIPIEDRVTSTKKTFKKNKKLSGGRWELILHGGSEKGVGGTTSQLSITGYGTRAQSTTSGLYDSNMAKVPSDALIQLDFGDIGELLKIRVEIDGTGNSPDYFLNFVEFKDLDTEERFVVMCGKWLRWKSTKKGDQPFRELSVFHIGVEPLPLITYEGKISVQSTPPRIDCFNNKEVLMDLHGDLGETGIFRVIISPPADNKEKQLKSGDEENTPIIEDVENENIVCTTLDISFKVEAVSIGRVVGARLRFEPNQIGEQIVDGLLAIQGLFQKQGLWPLSSNSEFLCGRILLRESYHTPYRYVLTRSQFHELSEQTQFYTKELLTTEMEGVSTRLPRRKQAPREKSNWLLQISLAYGSTLLPEIELCGENGSNVRMRPMDTNCSDGMLSYQVPPQSNQQKIEENGDLNFVNDDIGQLRKIRIFIEDEVKKLTGTENSEEENNLDNNKELKQPFTIVEKIRVCDNINGDELRFPAADCHLQKNSVYELSAIWPDRPPIPIVIYLIRIVAGESSPQNLPTIVVRLNISGEYGDVGWQTLSNSEIEERPEQQQTSLDDQQKQKIQLFAPNTRNSFEFEAVSIGHIDFAEMEVFCSEVQDFNWECAELIITDTNTALYYKFRFDRPFSENCRTQRCQTLPFTETAK</sequence>
<dbReference type="WBParaSite" id="MhA1_Contig399.frz3.gene4">
    <property type="protein sequence ID" value="MhA1_Contig399.frz3.gene4"/>
    <property type="gene ID" value="MhA1_Contig399.frz3.gene4"/>
</dbReference>
<dbReference type="Gene3D" id="3.10.20.230">
    <property type="entry name" value="Doublecortin domain"/>
    <property type="match status" value="1"/>
</dbReference>
<dbReference type="Pfam" id="PF01477">
    <property type="entry name" value="PLAT"/>
    <property type="match status" value="1"/>
</dbReference>
<protein>
    <submittedName>
        <fullName evidence="6">Cytokin_check_N domain-containing protein</fullName>
    </submittedName>
</protein>
<dbReference type="PROSITE" id="PS50096">
    <property type="entry name" value="IQ"/>
    <property type="match status" value="1"/>
</dbReference>
<keyword evidence="5" id="KW-1185">Reference proteome</keyword>
<feature type="compositionally biased region" description="Basic residues" evidence="2">
    <location>
        <begin position="589"/>
        <end position="603"/>
    </location>
</feature>
<evidence type="ECO:0000313" key="6">
    <source>
        <dbReference type="WBParaSite" id="MhA1_Contig399.frz3.gene4"/>
    </source>
</evidence>
<dbReference type="InterPro" id="IPR036572">
    <property type="entry name" value="Doublecortin_dom_sf"/>
</dbReference>
<feature type="compositionally biased region" description="Low complexity" evidence="2">
    <location>
        <begin position="189"/>
        <end position="203"/>
    </location>
</feature>
<accession>A0A1I8BQK7</accession>
<evidence type="ECO:0000256" key="1">
    <source>
        <dbReference type="PROSITE-ProRule" id="PRU00152"/>
    </source>
</evidence>
<feature type="compositionally biased region" description="Polar residues" evidence="2">
    <location>
        <begin position="16"/>
        <end position="45"/>
    </location>
</feature>
<feature type="compositionally biased region" description="Basic and acidic residues" evidence="2">
    <location>
        <begin position="454"/>
        <end position="463"/>
    </location>
</feature>
<feature type="region of interest" description="Disordered" evidence="2">
    <location>
        <begin position="302"/>
        <end position="463"/>
    </location>
</feature>
<feature type="compositionally biased region" description="Low complexity" evidence="2">
    <location>
        <begin position="304"/>
        <end position="330"/>
    </location>
</feature>
<feature type="region of interest" description="Disordered" evidence="2">
    <location>
        <begin position="16"/>
        <end position="70"/>
    </location>
</feature>
<dbReference type="Proteomes" id="UP000095281">
    <property type="component" value="Unplaced"/>
</dbReference>
<dbReference type="CDD" id="cd23767">
    <property type="entry name" value="IQCD"/>
    <property type="match status" value="1"/>
</dbReference>
<feature type="domain" description="PLAT" evidence="3">
    <location>
        <begin position="826"/>
        <end position="941"/>
    </location>
</feature>
<dbReference type="InterPro" id="IPR000048">
    <property type="entry name" value="IQ_motif_EF-hand-BS"/>
</dbReference>
<feature type="compositionally biased region" description="Acidic residues" evidence="2">
    <location>
        <begin position="357"/>
        <end position="372"/>
    </location>
</feature>
<organism evidence="5 6">
    <name type="scientific">Meloidogyne hapla</name>
    <name type="common">Root-knot nematode worm</name>
    <dbReference type="NCBI Taxonomy" id="6305"/>
    <lineage>
        <taxon>Eukaryota</taxon>
        <taxon>Metazoa</taxon>
        <taxon>Ecdysozoa</taxon>
        <taxon>Nematoda</taxon>
        <taxon>Chromadorea</taxon>
        <taxon>Rhabditida</taxon>
        <taxon>Tylenchina</taxon>
        <taxon>Tylenchomorpha</taxon>
        <taxon>Tylenchoidea</taxon>
        <taxon>Meloidogynidae</taxon>
        <taxon>Meloidogyninae</taxon>
        <taxon>Meloidogyne</taxon>
    </lineage>
</organism>
<feature type="compositionally biased region" description="Basic residues" evidence="2">
    <location>
        <begin position="382"/>
        <end position="391"/>
    </location>
</feature>
<name>A0A1I8BQK7_MELHA</name>
<dbReference type="SUPFAM" id="SSF49723">
    <property type="entry name" value="Lipase/lipooxygenase domain (PLAT/LH2 domain)"/>
    <property type="match status" value="2"/>
</dbReference>
<evidence type="ECO:0000313" key="5">
    <source>
        <dbReference type="Proteomes" id="UP000095281"/>
    </source>
</evidence>
<dbReference type="InterPro" id="IPR003533">
    <property type="entry name" value="Doublecortin_dom"/>
</dbReference>